<dbReference type="EMBL" id="JAGMUX010000018">
    <property type="protein sequence ID" value="KAH7234025.1"/>
    <property type="molecule type" value="Genomic_DNA"/>
</dbReference>
<organism evidence="2 3">
    <name type="scientific">Fusarium redolens</name>
    <dbReference type="NCBI Taxonomy" id="48865"/>
    <lineage>
        <taxon>Eukaryota</taxon>
        <taxon>Fungi</taxon>
        <taxon>Dikarya</taxon>
        <taxon>Ascomycota</taxon>
        <taxon>Pezizomycotina</taxon>
        <taxon>Sordariomycetes</taxon>
        <taxon>Hypocreomycetidae</taxon>
        <taxon>Hypocreales</taxon>
        <taxon>Nectriaceae</taxon>
        <taxon>Fusarium</taxon>
        <taxon>Fusarium redolens species complex</taxon>
    </lineage>
</organism>
<protein>
    <submittedName>
        <fullName evidence="2">Uncharacterized protein</fullName>
    </submittedName>
</protein>
<gene>
    <name evidence="2" type="ORF">BKA55DRAFT_544482</name>
</gene>
<feature type="region of interest" description="Disordered" evidence="1">
    <location>
        <begin position="136"/>
        <end position="159"/>
    </location>
</feature>
<evidence type="ECO:0000256" key="1">
    <source>
        <dbReference type="SAM" id="MobiDB-lite"/>
    </source>
</evidence>
<dbReference type="RefSeq" id="XP_046044370.1">
    <property type="nucleotide sequence ID" value="XM_046190716.1"/>
</dbReference>
<dbReference type="Proteomes" id="UP000720189">
    <property type="component" value="Unassembled WGS sequence"/>
</dbReference>
<evidence type="ECO:0000313" key="2">
    <source>
        <dbReference type="EMBL" id="KAH7234025.1"/>
    </source>
</evidence>
<reference evidence="2" key="1">
    <citation type="journal article" date="2021" name="Nat. Commun.">
        <title>Genetic determinants of endophytism in the Arabidopsis root mycobiome.</title>
        <authorList>
            <person name="Mesny F."/>
            <person name="Miyauchi S."/>
            <person name="Thiergart T."/>
            <person name="Pickel B."/>
            <person name="Atanasova L."/>
            <person name="Karlsson M."/>
            <person name="Huettel B."/>
            <person name="Barry K.W."/>
            <person name="Haridas S."/>
            <person name="Chen C."/>
            <person name="Bauer D."/>
            <person name="Andreopoulos W."/>
            <person name="Pangilinan J."/>
            <person name="LaButti K."/>
            <person name="Riley R."/>
            <person name="Lipzen A."/>
            <person name="Clum A."/>
            <person name="Drula E."/>
            <person name="Henrissat B."/>
            <person name="Kohler A."/>
            <person name="Grigoriev I.V."/>
            <person name="Martin F.M."/>
            <person name="Hacquard S."/>
        </authorList>
    </citation>
    <scope>NUCLEOTIDE SEQUENCE</scope>
    <source>
        <strain evidence="2">MPI-CAGE-AT-0023</strain>
    </source>
</reference>
<name>A0A9P9G6L0_FUSRE</name>
<comment type="caution">
    <text evidence="2">The sequence shown here is derived from an EMBL/GenBank/DDBJ whole genome shotgun (WGS) entry which is preliminary data.</text>
</comment>
<dbReference type="AlphaFoldDB" id="A0A9P9G6L0"/>
<keyword evidence="3" id="KW-1185">Reference proteome</keyword>
<dbReference type="OrthoDB" id="5324651at2759"/>
<dbReference type="GeneID" id="70220670"/>
<sequence>MSLYSNRNGAKAVFHEVHVPYSNCDSTEVERRGPRPTLYCTLFDRLCPDEETIYLALRNVQSVGVLGRRRFKKTRLRIEKIEAVVTEAQDQPNCRGQEAMDERKIRLDIGNVTEGLSRKEQETEDQQEMELKQIAEERRKLDERETNVQKDQEEDKREYRKSVELDVIKSLDGVRKLLEGRTFFV</sequence>
<accession>A0A9P9G6L0</accession>
<proteinExistence type="predicted"/>
<evidence type="ECO:0000313" key="3">
    <source>
        <dbReference type="Proteomes" id="UP000720189"/>
    </source>
</evidence>